<keyword evidence="4" id="KW-1185">Reference proteome</keyword>
<proteinExistence type="predicted"/>
<sequence>MVVGLGVIAIGILFLLDNLGIIEFDYAFQLWPVIFILAGILKYTQSTSSGGRAAGGIFIALGTVLLLKGLGFIYVSWRVLAPLLMIAAGLLVVFKSTRERKETVSGMLDKDAGQDSYVNLTALMGGIERRVYTQDFRGGEITSIMGGCELDLRQASMRGEAVLNVFTMWGGIEIKVPDDWTVSLEGTPLLGGFSEKTSAPRDNGKRLIIRGVALMGGVDVRN</sequence>
<evidence type="ECO:0000313" key="3">
    <source>
        <dbReference type="EMBL" id="MRV73903.1"/>
    </source>
</evidence>
<dbReference type="PANTHER" id="PTHR40763">
    <property type="entry name" value="MEMBRANE PROTEIN-RELATED"/>
    <property type="match status" value="1"/>
</dbReference>
<keyword evidence="1" id="KW-1133">Transmembrane helix</keyword>
<feature type="domain" description="LiaF transmembrane" evidence="2">
    <location>
        <begin position="2"/>
        <end position="99"/>
    </location>
</feature>
<protein>
    <recommendedName>
        <fullName evidence="2">LiaF transmembrane domain-containing protein</fullName>
    </recommendedName>
</protein>
<comment type="caution">
    <text evidence="3">The sequence shown here is derived from an EMBL/GenBank/DDBJ whole genome shotgun (WGS) entry which is preliminary data.</text>
</comment>
<dbReference type="PANTHER" id="PTHR40763:SF5">
    <property type="entry name" value="MEMBRANE PROTEIN"/>
    <property type="match status" value="1"/>
</dbReference>
<dbReference type="Pfam" id="PF22570">
    <property type="entry name" value="LiaF-TM"/>
    <property type="match status" value="1"/>
</dbReference>
<evidence type="ECO:0000313" key="4">
    <source>
        <dbReference type="Proteomes" id="UP000446768"/>
    </source>
</evidence>
<gene>
    <name evidence="3" type="ORF">GJ700_19525</name>
</gene>
<dbReference type="EMBL" id="WKJJ01000012">
    <property type="protein sequence ID" value="MRV73903.1"/>
    <property type="molecule type" value="Genomic_DNA"/>
</dbReference>
<accession>A0A7X2IQ36</accession>
<feature type="transmembrane region" description="Helical" evidence="1">
    <location>
        <begin position="53"/>
        <end position="73"/>
    </location>
</feature>
<keyword evidence="1" id="KW-0472">Membrane</keyword>
<name>A0A7X2IQ36_9BURK</name>
<dbReference type="Proteomes" id="UP000446768">
    <property type="component" value="Unassembled WGS sequence"/>
</dbReference>
<evidence type="ECO:0000256" key="1">
    <source>
        <dbReference type="SAM" id="Phobius"/>
    </source>
</evidence>
<evidence type="ECO:0000259" key="2">
    <source>
        <dbReference type="Pfam" id="PF22570"/>
    </source>
</evidence>
<organism evidence="3 4">
    <name type="scientific">Pseudoduganella rivuli</name>
    <dbReference type="NCBI Taxonomy" id="2666085"/>
    <lineage>
        <taxon>Bacteria</taxon>
        <taxon>Pseudomonadati</taxon>
        <taxon>Pseudomonadota</taxon>
        <taxon>Betaproteobacteria</taxon>
        <taxon>Burkholderiales</taxon>
        <taxon>Oxalobacteraceae</taxon>
        <taxon>Telluria group</taxon>
        <taxon>Pseudoduganella</taxon>
    </lineage>
</organism>
<dbReference type="InterPro" id="IPR054331">
    <property type="entry name" value="LiaF_TM"/>
</dbReference>
<feature type="transmembrane region" description="Helical" evidence="1">
    <location>
        <begin position="24"/>
        <end position="41"/>
    </location>
</feature>
<reference evidence="3 4" key="1">
    <citation type="submission" date="2019-11" db="EMBL/GenBank/DDBJ databases">
        <title>Novel species isolated from a subtropical stream in China.</title>
        <authorList>
            <person name="Lu H."/>
        </authorList>
    </citation>
    <scope>NUCLEOTIDE SEQUENCE [LARGE SCALE GENOMIC DNA]</scope>
    <source>
        <strain evidence="3 4">FT92W</strain>
    </source>
</reference>
<feature type="transmembrane region" description="Helical" evidence="1">
    <location>
        <begin position="79"/>
        <end position="97"/>
    </location>
</feature>
<keyword evidence="1" id="KW-0812">Transmembrane</keyword>
<dbReference type="AlphaFoldDB" id="A0A7X2IQ36"/>